<accession>A0ABQ4YYP3</accession>
<keyword evidence="2" id="KW-0548">Nucleotidyltransferase</keyword>
<gene>
    <name evidence="2" type="ORF">Tco_0749540</name>
</gene>
<dbReference type="InterPro" id="IPR000477">
    <property type="entry name" value="RT_dom"/>
</dbReference>
<evidence type="ECO:0000313" key="2">
    <source>
        <dbReference type="EMBL" id="GJS82999.1"/>
    </source>
</evidence>
<dbReference type="Proteomes" id="UP001151760">
    <property type="component" value="Unassembled WGS sequence"/>
</dbReference>
<protein>
    <submittedName>
        <fullName evidence="2">RNA-directed DNA polymerase, eukaryota, reverse transcriptase zinc-binding domain protein</fullName>
    </submittedName>
</protein>
<dbReference type="PANTHER" id="PTHR33116">
    <property type="entry name" value="REVERSE TRANSCRIPTASE ZINC-BINDING DOMAIN-CONTAINING PROTEIN-RELATED-RELATED"/>
    <property type="match status" value="1"/>
</dbReference>
<reference evidence="2" key="1">
    <citation type="journal article" date="2022" name="Int. J. Mol. Sci.">
        <title>Draft Genome of Tanacetum Coccineum: Genomic Comparison of Closely Related Tanacetum-Family Plants.</title>
        <authorList>
            <person name="Yamashiro T."/>
            <person name="Shiraishi A."/>
            <person name="Nakayama K."/>
            <person name="Satake H."/>
        </authorList>
    </citation>
    <scope>NUCLEOTIDE SEQUENCE</scope>
</reference>
<comment type="caution">
    <text evidence="2">The sequence shown here is derived from an EMBL/GenBank/DDBJ whole genome shotgun (WGS) entry which is preliminary data.</text>
</comment>
<dbReference type="Pfam" id="PF00078">
    <property type="entry name" value="RVT_1"/>
    <property type="match status" value="1"/>
</dbReference>
<dbReference type="EMBL" id="BQNB010010868">
    <property type="protein sequence ID" value="GJS82999.1"/>
    <property type="molecule type" value="Genomic_DNA"/>
</dbReference>
<evidence type="ECO:0000259" key="1">
    <source>
        <dbReference type="PROSITE" id="PS50878"/>
    </source>
</evidence>
<dbReference type="PANTHER" id="PTHR33116:SF77">
    <property type="entry name" value="RNA-DIRECTED DNA POLYMERASE"/>
    <property type="match status" value="1"/>
</dbReference>
<keyword evidence="3" id="KW-1185">Reference proteome</keyword>
<name>A0ABQ4YYP3_9ASTR</name>
<organism evidence="2 3">
    <name type="scientific">Tanacetum coccineum</name>
    <dbReference type="NCBI Taxonomy" id="301880"/>
    <lineage>
        <taxon>Eukaryota</taxon>
        <taxon>Viridiplantae</taxon>
        <taxon>Streptophyta</taxon>
        <taxon>Embryophyta</taxon>
        <taxon>Tracheophyta</taxon>
        <taxon>Spermatophyta</taxon>
        <taxon>Magnoliopsida</taxon>
        <taxon>eudicotyledons</taxon>
        <taxon>Gunneridae</taxon>
        <taxon>Pentapetalae</taxon>
        <taxon>asterids</taxon>
        <taxon>campanulids</taxon>
        <taxon>Asterales</taxon>
        <taxon>Asteraceae</taxon>
        <taxon>Asteroideae</taxon>
        <taxon>Anthemideae</taxon>
        <taxon>Anthemidinae</taxon>
        <taxon>Tanacetum</taxon>
    </lineage>
</organism>
<proteinExistence type="predicted"/>
<evidence type="ECO:0000313" key="3">
    <source>
        <dbReference type="Proteomes" id="UP001151760"/>
    </source>
</evidence>
<keyword evidence="2" id="KW-0695">RNA-directed DNA polymerase</keyword>
<feature type="domain" description="Reverse transcriptase" evidence="1">
    <location>
        <begin position="1"/>
        <end position="276"/>
    </location>
</feature>
<sequence>MLAPSGGGLILYQACGNLYAMTGLIDLPIGGRLCTWMNKAGTKLSKLDRFLISNDVLEALRDIHITALDRAWSGHNHILFHVNKSNFSATPFKLYNLWLFHESFDDLIKTEWAKLDGNDIGRIIRACLHSSRASVLVNGIPTSEFSIKRGIRQGDPLSPFLFILFMEGLHGALSNAAGLGLIRGVKLESTDIKLSYLIYAYDVIITTDWSACDLTNIIRVLHVFYLALGLRINIHKSNIYGTGVLDYDVSTMASNSGCAPNFFHFTYLRLPIGFIMRGRLTLIKAVLGSLAIYYLSIFKTLKTILNSLKRSHSTFFWGGTHDTKKLAWIKWSNVLASFDKGGLNIGILKAFNLAILKSGVGECCLTGMRFGLKLLRRCMVKRVVSTVKVAVLTDKTLPRKFNIFIWRMILDRLPHRLNLSPRGNDIPTISCPSCNGNVKSSNHIFFECDIAKEVWRLVRNWCDIPFLPFTSYDHWKV</sequence>
<dbReference type="Pfam" id="PF13966">
    <property type="entry name" value="zf-RVT"/>
    <property type="match status" value="1"/>
</dbReference>
<keyword evidence="2" id="KW-0808">Transferase</keyword>
<dbReference type="GO" id="GO:0003964">
    <property type="term" value="F:RNA-directed DNA polymerase activity"/>
    <property type="evidence" value="ECO:0007669"/>
    <property type="project" value="UniProtKB-KW"/>
</dbReference>
<dbReference type="PROSITE" id="PS50878">
    <property type="entry name" value="RT_POL"/>
    <property type="match status" value="1"/>
</dbReference>
<dbReference type="InterPro" id="IPR026960">
    <property type="entry name" value="RVT-Znf"/>
</dbReference>
<reference evidence="2" key="2">
    <citation type="submission" date="2022-01" db="EMBL/GenBank/DDBJ databases">
        <authorList>
            <person name="Yamashiro T."/>
            <person name="Shiraishi A."/>
            <person name="Satake H."/>
            <person name="Nakayama K."/>
        </authorList>
    </citation>
    <scope>NUCLEOTIDE SEQUENCE</scope>
</reference>